<dbReference type="InterPro" id="IPR029028">
    <property type="entry name" value="Alpha/beta_knot_MTases"/>
</dbReference>
<comment type="similarity">
    <text evidence="1">Belongs to the class IV-like SAM-binding methyltransferase superfamily. RNA methyltransferase TrmH family.</text>
</comment>
<evidence type="ECO:0000256" key="3">
    <source>
        <dbReference type="ARBA" id="ARBA00022679"/>
    </source>
</evidence>
<evidence type="ECO:0000313" key="6">
    <source>
        <dbReference type="Proteomes" id="UP001646157"/>
    </source>
</evidence>
<dbReference type="GO" id="GO:0032259">
    <property type="term" value="P:methylation"/>
    <property type="evidence" value="ECO:0007669"/>
    <property type="project" value="UniProtKB-KW"/>
</dbReference>
<dbReference type="RefSeq" id="WP_205169443.1">
    <property type="nucleotide sequence ID" value="NZ_JAFBDZ010000001.1"/>
</dbReference>
<reference evidence="5 6" key="1">
    <citation type="submission" date="2021-01" db="EMBL/GenBank/DDBJ databases">
        <title>Genomic Encyclopedia of Type Strains, Phase IV (KMG-IV): sequencing the most valuable type-strain genomes for metagenomic binning, comparative biology and taxonomic classification.</title>
        <authorList>
            <person name="Goeker M."/>
        </authorList>
    </citation>
    <scope>NUCLEOTIDE SEQUENCE [LARGE SCALE GENOMIC DNA]</scope>
    <source>
        <strain evidence="5 6">DSM 24834</strain>
    </source>
</reference>
<dbReference type="Pfam" id="PF22435">
    <property type="entry name" value="MRM3-like_sub_bind"/>
    <property type="match status" value="1"/>
</dbReference>
<gene>
    <name evidence="5" type="ORF">JOC86_001436</name>
</gene>
<dbReference type="Proteomes" id="UP001646157">
    <property type="component" value="Unassembled WGS sequence"/>
</dbReference>
<accession>A0ABS2NAW2</accession>
<evidence type="ECO:0000256" key="2">
    <source>
        <dbReference type="ARBA" id="ARBA00022603"/>
    </source>
</evidence>
<evidence type="ECO:0000313" key="5">
    <source>
        <dbReference type="EMBL" id="MBM7584899.1"/>
    </source>
</evidence>
<protein>
    <submittedName>
        <fullName evidence="5">TrmH family RNA methyltransferase</fullName>
    </submittedName>
</protein>
<dbReference type="PANTHER" id="PTHR43191">
    <property type="entry name" value="RRNA METHYLTRANSFERASE 3"/>
    <property type="match status" value="1"/>
</dbReference>
<dbReference type="Gene3D" id="3.40.1280.10">
    <property type="match status" value="1"/>
</dbReference>
<dbReference type="GO" id="GO:0008168">
    <property type="term" value="F:methyltransferase activity"/>
    <property type="evidence" value="ECO:0007669"/>
    <property type="project" value="UniProtKB-KW"/>
</dbReference>
<comment type="caution">
    <text evidence="5">The sequence shown here is derived from an EMBL/GenBank/DDBJ whole genome shotgun (WGS) entry which is preliminary data.</text>
</comment>
<dbReference type="InterPro" id="IPR013123">
    <property type="entry name" value="SpoU_subst-bd"/>
</dbReference>
<dbReference type="InterPro" id="IPR001537">
    <property type="entry name" value="SpoU_MeTrfase"/>
</dbReference>
<dbReference type="SMART" id="SM00967">
    <property type="entry name" value="SpoU_sub_bind"/>
    <property type="match status" value="1"/>
</dbReference>
<dbReference type="SUPFAM" id="SSF55315">
    <property type="entry name" value="L30e-like"/>
    <property type="match status" value="1"/>
</dbReference>
<keyword evidence="2 5" id="KW-0489">Methyltransferase</keyword>
<proteinExistence type="inferred from homology"/>
<feature type="domain" description="RNA 2-O ribose methyltransferase substrate binding" evidence="4">
    <location>
        <begin position="31"/>
        <end position="100"/>
    </location>
</feature>
<name>A0ABS2NAW2_9BACI</name>
<dbReference type="PANTHER" id="PTHR43191:SF2">
    <property type="entry name" value="RRNA METHYLTRANSFERASE 3, MITOCHONDRIAL"/>
    <property type="match status" value="1"/>
</dbReference>
<dbReference type="CDD" id="cd18095">
    <property type="entry name" value="SpoU-like_rRNA-MTase"/>
    <property type="match status" value="1"/>
</dbReference>
<sequence>MKYIQSAKNAQVKQWKKLLTKKGRDEFGTYLLEGFHLVEEALKYKEDIVELIMNEEVDLPHSWDYDEVSITMVSKEVAKALSDTGTTQGVFAICNKQSKTVKPNHGTYLLLDGVQDPGNIGTMIRTADASGIDAVILGNGTVDLYNPKLLRSAQGSHFHLNVFHDDISGWIEECKSMGIPIYGTSLEDGVEYRSVSPQKSFALIVGNEGNGVSEEILQKTDQNLYIPIRGRAESLNVSVAAGVLLYHLKN</sequence>
<dbReference type="Pfam" id="PF00588">
    <property type="entry name" value="SpoU_methylase"/>
    <property type="match status" value="1"/>
</dbReference>
<dbReference type="InterPro" id="IPR029026">
    <property type="entry name" value="tRNA_m1G_MTases_N"/>
</dbReference>
<keyword evidence="6" id="KW-1185">Reference proteome</keyword>
<dbReference type="SUPFAM" id="SSF75217">
    <property type="entry name" value="alpha/beta knot"/>
    <property type="match status" value="1"/>
</dbReference>
<dbReference type="InterPro" id="IPR053888">
    <property type="entry name" value="MRM3-like_sub_bind"/>
</dbReference>
<evidence type="ECO:0000259" key="4">
    <source>
        <dbReference type="SMART" id="SM00967"/>
    </source>
</evidence>
<dbReference type="InterPro" id="IPR051259">
    <property type="entry name" value="rRNA_Methyltransferase"/>
</dbReference>
<dbReference type="EMBL" id="JAFBDZ010000001">
    <property type="protein sequence ID" value="MBM7584899.1"/>
    <property type="molecule type" value="Genomic_DNA"/>
</dbReference>
<organism evidence="5 6">
    <name type="scientific">Rossellomorea pakistanensis</name>
    <dbReference type="NCBI Taxonomy" id="992288"/>
    <lineage>
        <taxon>Bacteria</taxon>
        <taxon>Bacillati</taxon>
        <taxon>Bacillota</taxon>
        <taxon>Bacilli</taxon>
        <taxon>Bacillales</taxon>
        <taxon>Bacillaceae</taxon>
        <taxon>Rossellomorea</taxon>
    </lineage>
</organism>
<keyword evidence="3" id="KW-0808">Transferase</keyword>
<dbReference type="Gene3D" id="3.30.1330.30">
    <property type="match status" value="1"/>
</dbReference>
<evidence type="ECO:0000256" key="1">
    <source>
        <dbReference type="ARBA" id="ARBA00007228"/>
    </source>
</evidence>
<dbReference type="InterPro" id="IPR029064">
    <property type="entry name" value="Ribosomal_eL30-like_sf"/>
</dbReference>